<comment type="cofactor">
    <cofactor evidence="4">
        <name>FAD</name>
        <dbReference type="ChEBI" id="CHEBI:57692"/>
    </cofactor>
    <text evidence="4">Binds 1 FAD per subunit.</text>
</comment>
<accession>A0A836L1C5</accession>
<evidence type="ECO:0000256" key="3">
    <source>
        <dbReference type="ARBA" id="ARBA00022827"/>
    </source>
</evidence>
<evidence type="ECO:0000259" key="7">
    <source>
        <dbReference type="PROSITE" id="PS51645"/>
    </source>
</evidence>
<dbReference type="PRINTS" id="PR00147">
    <property type="entry name" value="DNAPHOTLYASE"/>
</dbReference>
<feature type="binding site" evidence="4">
    <location>
        <begin position="272"/>
        <end position="276"/>
    </location>
    <ligand>
        <name>FAD</name>
        <dbReference type="ChEBI" id="CHEBI:57692"/>
    </ligand>
</feature>
<dbReference type="InterPro" id="IPR005101">
    <property type="entry name" value="Cryptochr/Photolyase_FAD-bd"/>
</dbReference>
<dbReference type="InterPro" id="IPR014729">
    <property type="entry name" value="Rossmann-like_a/b/a_fold"/>
</dbReference>
<evidence type="ECO:0000256" key="4">
    <source>
        <dbReference type="PIRSR" id="PIRSR602081-1"/>
    </source>
</evidence>
<dbReference type="PANTHER" id="PTHR11455:SF18">
    <property type="entry name" value="SI:CH1073-390K14.1"/>
    <property type="match status" value="1"/>
</dbReference>
<dbReference type="KEGG" id="phet:94288178"/>
<dbReference type="GeneID" id="94288178"/>
<evidence type="ECO:0000313" key="8">
    <source>
        <dbReference type="EMBL" id="KAG5495006.1"/>
    </source>
</evidence>
<dbReference type="SUPFAM" id="SSF48173">
    <property type="entry name" value="Cryptochrome/photolyase FAD-binding domain"/>
    <property type="match status" value="1"/>
</dbReference>
<feature type="site" description="Electron transfer via tryptophanyl radical" evidence="5">
    <location>
        <position position="358"/>
    </location>
</feature>
<feature type="binding site" evidence="4">
    <location>
        <begin position="424"/>
        <end position="426"/>
    </location>
    <ligand>
        <name>FAD</name>
        <dbReference type="ChEBI" id="CHEBI:57692"/>
    </ligand>
</feature>
<dbReference type="OrthoDB" id="435881at2759"/>
<dbReference type="PANTHER" id="PTHR11455">
    <property type="entry name" value="CRYPTOCHROME"/>
    <property type="match status" value="1"/>
</dbReference>
<dbReference type="InterPro" id="IPR036155">
    <property type="entry name" value="Crypto/Photolyase_N_sf"/>
</dbReference>
<dbReference type="Pfam" id="PF03441">
    <property type="entry name" value="FAD_binding_7"/>
    <property type="match status" value="1"/>
</dbReference>
<keyword evidence="3 4" id="KW-0274">FAD</keyword>
<dbReference type="AlphaFoldDB" id="A0A836L1C5"/>
<dbReference type="EMBL" id="JAFJZO010000033">
    <property type="protein sequence ID" value="KAG5495006.1"/>
    <property type="molecule type" value="Genomic_DNA"/>
</dbReference>
<dbReference type="InterPro" id="IPR006050">
    <property type="entry name" value="DNA_photolyase_N"/>
</dbReference>
<feature type="domain" description="Photolyase/cryptochrome alpha/beta" evidence="7">
    <location>
        <begin position="29"/>
        <end position="165"/>
    </location>
</feature>
<sequence>MSIRKHSRSPSQSPDSAAVAKTLRVEREEVALFLFRRDLRVADNTGLQALCDEAERRSISILPAFFFNPNQCDKEKNPYFGDAFFQFFCESLVDLDGAEQLNGGLVCLRGSDEECLQRIRDSGYEVKVIGFNEDYTPFALARDELLRDYADKHGVVCVTGSNEYSLRPLGEVVSGTGQPYSVFTHFYNKFIAEHARAVAEPLPGSVKRTLSMMVSEPKKALKHHLVNPAQLYTHMPRLQDRGGRAEGLRRLAYVENLRNYADVRNDIVGDHTSHLSPHLKCGTVSSREVWHASVRALGVGHTFTRQLVWREFFAMLAFTHPRLLQGQLNSFASQTGIVKAPQLKQNAPFQPLYDNYKWRWREEHFEAFKRGCTGVPLVDAAVRCLTATGWCHNRCRLVISNFAVKVLGIDWREGERWFATMAVDYDVANNNGGWLWSSGQGADAQPFFRTFNPFRQSERYDPDCKFIFQWVPELVKVPPSVVHKWDEYCTKGSSKAGGASPRQRCSKGTAQKYPTSYPAPIVDTKASTKAIIQEFQSYRQSKKE</sequence>
<feature type="binding site" evidence="4">
    <location>
        <position position="260"/>
    </location>
    <ligand>
        <name>FAD</name>
        <dbReference type="ChEBI" id="CHEBI:57692"/>
    </ligand>
</feature>
<dbReference type="Pfam" id="PF00875">
    <property type="entry name" value="DNA_photolyase"/>
    <property type="match status" value="1"/>
</dbReference>
<dbReference type="GO" id="GO:0032922">
    <property type="term" value="P:circadian regulation of gene expression"/>
    <property type="evidence" value="ECO:0007669"/>
    <property type="project" value="TreeGrafter"/>
</dbReference>
<name>A0A836L1C5_9TRYP</name>
<protein>
    <recommendedName>
        <fullName evidence="7">Photolyase/cryptochrome alpha/beta domain-containing protein</fullName>
    </recommendedName>
</protein>
<gene>
    <name evidence="8" type="ORF">JKF63_02058</name>
</gene>
<dbReference type="GO" id="GO:0071949">
    <property type="term" value="F:FAD binding"/>
    <property type="evidence" value="ECO:0007669"/>
    <property type="project" value="TreeGrafter"/>
</dbReference>
<keyword evidence="2 4" id="KW-0285">Flavoprotein</keyword>
<dbReference type="PROSITE" id="PS51645">
    <property type="entry name" value="PHR_CRY_ALPHA_BETA"/>
    <property type="match status" value="1"/>
</dbReference>
<dbReference type="RefSeq" id="XP_067754258.1">
    <property type="nucleotide sequence ID" value="XM_067898101.1"/>
</dbReference>
<dbReference type="Gene3D" id="3.40.50.620">
    <property type="entry name" value="HUPs"/>
    <property type="match status" value="1"/>
</dbReference>
<keyword evidence="9" id="KW-1185">Reference proteome</keyword>
<comment type="similarity">
    <text evidence="1">Belongs to the DNA photolyase class-1 family.</text>
</comment>
<dbReference type="GO" id="GO:0005634">
    <property type="term" value="C:nucleus"/>
    <property type="evidence" value="ECO:0007669"/>
    <property type="project" value="TreeGrafter"/>
</dbReference>
<dbReference type="Proteomes" id="UP000674318">
    <property type="component" value="Unassembled WGS sequence"/>
</dbReference>
<proteinExistence type="inferred from homology"/>
<dbReference type="InterPro" id="IPR002081">
    <property type="entry name" value="Cryptochrome/DNA_photolyase_1"/>
</dbReference>
<feature type="binding site" evidence="4">
    <location>
        <begin position="306"/>
        <end position="313"/>
    </location>
    <ligand>
        <name>FAD</name>
        <dbReference type="ChEBI" id="CHEBI:57692"/>
    </ligand>
</feature>
<dbReference type="GO" id="GO:0003677">
    <property type="term" value="F:DNA binding"/>
    <property type="evidence" value="ECO:0007669"/>
    <property type="project" value="TreeGrafter"/>
</dbReference>
<dbReference type="GO" id="GO:0043153">
    <property type="term" value="P:entrainment of circadian clock by photoperiod"/>
    <property type="evidence" value="ECO:0007669"/>
    <property type="project" value="TreeGrafter"/>
</dbReference>
<feature type="site" description="Electron transfer via tryptophanyl radical" evidence="5">
    <location>
        <position position="434"/>
    </location>
</feature>
<dbReference type="Gene3D" id="1.25.40.80">
    <property type="match status" value="1"/>
</dbReference>
<comment type="caution">
    <text evidence="8">The sequence shown here is derived from an EMBL/GenBank/DDBJ whole genome shotgun (WGS) entry which is preliminary data.</text>
</comment>
<evidence type="ECO:0000256" key="1">
    <source>
        <dbReference type="ARBA" id="ARBA00005862"/>
    </source>
</evidence>
<evidence type="ECO:0000313" key="9">
    <source>
        <dbReference type="Proteomes" id="UP000674318"/>
    </source>
</evidence>
<feature type="binding site" evidence="4">
    <location>
        <position position="303"/>
    </location>
    <ligand>
        <name>FAD</name>
        <dbReference type="ChEBI" id="CHEBI:57692"/>
    </ligand>
</feature>
<evidence type="ECO:0000256" key="6">
    <source>
        <dbReference type="SAM" id="MobiDB-lite"/>
    </source>
</evidence>
<feature type="site" description="Electron transfer via tryptophanyl radical" evidence="5">
    <location>
        <position position="411"/>
    </location>
</feature>
<dbReference type="Gene3D" id="1.10.579.10">
    <property type="entry name" value="DNA Cyclobutane Dipyrimidine Photolyase, subunit A, domain 3"/>
    <property type="match status" value="1"/>
</dbReference>
<organism evidence="8 9">
    <name type="scientific">Porcisia hertigi</name>
    <dbReference type="NCBI Taxonomy" id="2761500"/>
    <lineage>
        <taxon>Eukaryota</taxon>
        <taxon>Discoba</taxon>
        <taxon>Euglenozoa</taxon>
        <taxon>Kinetoplastea</taxon>
        <taxon>Metakinetoplastina</taxon>
        <taxon>Trypanosomatida</taxon>
        <taxon>Trypanosomatidae</taxon>
        <taxon>Leishmaniinae</taxon>
        <taxon>Porcisia</taxon>
    </lineage>
</organism>
<feature type="region of interest" description="Disordered" evidence="6">
    <location>
        <begin position="491"/>
        <end position="517"/>
    </location>
</feature>
<dbReference type="InterPro" id="IPR036134">
    <property type="entry name" value="Crypto/Photolyase_FAD-like_sf"/>
</dbReference>
<reference evidence="8 9" key="1">
    <citation type="submission" date="2021-02" db="EMBL/GenBank/DDBJ databases">
        <title>Porcisia hertigi Genome sequencing and assembly.</title>
        <authorList>
            <person name="Almutairi H."/>
            <person name="Gatherer D."/>
        </authorList>
    </citation>
    <scope>NUCLEOTIDE SEQUENCE [LARGE SCALE GENOMIC DNA]</scope>
    <source>
        <strain evidence="8 9">C119</strain>
    </source>
</reference>
<dbReference type="GO" id="GO:0005737">
    <property type="term" value="C:cytoplasm"/>
    <property type="evidence" value="ECO:0007669"/>
    <property type="project" value="TreeGrafter"/>
</dbReference>
<dbReference type="GO" id="GO:0003904">
    <property type="term" value="F:deoxyribodipyrimidine photo-lyase activity"/>
    <property type="evidence" value="ECO:0007669"/>
    <property type="project" value="TreeGrafter"/>
</dbReference>
<evidence type="ECO:0000256" key="2">
    <source>
        <dbReference type="ARBA" id="ARBA00022630"/>
    </source>
</evidence>
<evidence type="ECO:0000256" key="5">
    <source>
        <dbReference type="PIRSR" id="PIRSR602081-2"/>
    </source>
</evidence>
<dbReference type="SUPFAM" id="SSF52425">
    <property type="entry name" value="Cryptochrome/photolyase, N-terminal domain"/>
    <property type="match status" value="1"/>
</dbReference>